<feature type="domain" description="Copper resistance protein D" evidence="7">
    <location>
        <begin position="176"/>
        <end position="274"/>
    </location>
</feature>
<dbReference type="AlphaFoldDB" id="A0A0F5HLW3"/>
<evidence type="ECO:0000256" key="1">
    <source>
        <dbReference type="ARBA" id="ARBA00004651"/>
    </source>
</evidence>
<dbReference type="STRING" id="1221996.QY95_03995"/>
<dbReference type="PANTHER" id="PTHR34820:SF4">
    <property type="entry name" value="INNER MEMBRANE PROTEIN YEBZ"/>
    <property type="match status" value="1"/>
</dbReference>
<comment type="subcellular location">
    <subcellularLocation>
        <location evidence="1">Cell membrane</location>
        <topology evidence="1">Multi-pass membrane protein</topology>
    </subcellularLocation>
</comment>
<evidence type="ECO:0000259" key="7">
    <source>
        <dbReference type="Pfam" id="PF05425"/>
    </source>
</evidence>
<evidence type="ECO:0000313" key="9">
    <source>
        <dbReference type="Proteomes" id="UP000031563"/>
    </source>
</evidence>
<dbReference type="PANTHER" id="PTHR34820">
    <property type="entry name" value="INNER MEMBRANE PROTEIN YEBZ"/>
    <property type="match status" value="1"/>
</dbReference>
<evidence type="ECO:0000256" key="5">
    <source>
        <dbReference type="ARBA" id="ARBA00023136"/>
    </source>
</evidence>
<reference evidence="8" key="1">
    <citation type="submission" date="2015-02" db="EMBL/GenBank/DDBJ databases">
        <title>Genome Assembly of Bacillaceae bacterium MTCC 8252.</title>
        <authorList>
            <person name="Verma A."/>
            <person name="Khatri I."/>
            <person name="Mual P."/>
            <person name="Subramanian S."/>
            <person name="Krishnamurthi S."/>
        </authorList>
    </citation>
    <scope>NUCLEOTIDE SEQUENCE [LARGE SCALE GENOMIC DNA]</scope>
    <source>
        <strain evidence="8">MTCC 8252</strain>
    </source>
</reference>
<feature type="transmembrane region" description="Helical" evidence="6">
    <location>
        <begin position="87"/>
        <end position="108"/>
    </location>
</feature>
<feature type="transmembrane region" description="Helical" evidence="6">
    <location>
        <begin position="179"/>
        <end position="200"/>
    </location>
</feature>
<feature type="transmembrane region" description="Helical" evidence="6">
    <location>
        <begin position="6"/>
        <end position="30"/>
    </location>
</feature>
<evidence type="ECO:0000256" key="6">
    <source>
        <dbReference type="SAM" id="Phobius"/>
    </source>
</evidence>
<comment type="caution">
    <text evidence="8">The sequence shown here is derived from an EMBL/GenBank/DDBJ whole genome shotgun (WGS) entry which is preliminary data.</text>
</comment>
<dbReference type="RefSeq" id="WP_040037438.1">
    <property type="nucleotide sequence ID" value="NZ_JWIQ02000048.1"/>
</dbReference>
<evidence type="ECO:0000256" key="4">
    <source>
        <dbReference type="ARBA" id="ARBA00022989"/>
    </source>
</evidence>
<sequence length="365" mass="40712">MIWVIYLTELLLYVCFSILMGVFLLHVLPAAQRPVVAVSSKVIKWSIAGVLLFSLAPVFYLILQLQVHLGWALTVQNVLSSFEIGKAWVLTCVLSFFFYWFVSLFPVLEDRQYSALGLMFVLLLIGTIGWAGHSASLNDTMGFVDHFTHLSAVSMWAGVLVVIGWFGKGHTNWLLFLKWFTPVAVVCLFLIGLTGIRMMTLGIEVEHYSDAWILNYGQALLWKHLFILPLLLFAFLNGFWGRKKLKRDPTFNPLPWIKGESALLLLIFTATAVLGQQPPPHEISTALLHNGVSPLFHYIYGESLPAPLPVEFEVSGAGVTFFSAAILSLALALWGFLRKLSVLFVFVASLLIAVSTYLGLMTSIQ</sequence>
<dbReference type="GO" id="GO:0006825">
    <property type="term" value="P:copper ion transport"/>
    <property type="evidence" value="ECO:0007669"/>
    <property type="project" value="InterPro"/>
</dbReference>
<feature type="transmembrane region" description="Helical" evidence="6">
    <location>
        <begin position="314"/>
        <end position="336"/>
    </location>
</feature>
<keyword evidence="2" id="KW-1003">Cell membrane</keyword>
<feature type="transmembrane region" description="Helical" evidence="6">
    <location>
        <begin position="220"/>
        <end position="240"/>
    </location>
</feature>
<keyword evidence="3 6" id="KW-0812">Transmembrane</keyword>
<protein>
    <recommendedName>
        <fullName evidence="7">Copper resistance protein D domain-containing protein</fullName>
    </recommendedName>
</protein>
<evidence type="ECO:0000256" key="3">
    <source>
        <dbReference type="ARBA" id="ARBA00022692"/>
    </source>
</evidence>
<dbReference type="GO" id="GO:0005886">
    <property type="term" value="C:plasma membrane"/>
    <property type="evidence" value="ECO:0007669"/>
    <property type="project" value="UniProtKB-SubCell"/>
</dbReference>
<feature type="transmembrane region" description="Helical" evidence="6">
    <location>
        <begin position="147"/>
        <end position="167"/>
    </location>
</feature>
<feature type="transmembrane region" description="Helical" evidence="6">
    <location>
        <begin position="115"/>
        <end position="135"/>
    </location>
</feature>
<name>A0A0F5HLW3_BACTR</name>
<feature type="transmembrane region" description="Helical" evidence="6">
    <location>
        <begin position="42"/>
        <end position="67"/>
    </location>
</feature>
<proteinExistence type="predicted"/>
<dbReference type="InterPro" id="IPR032694">
    <property type="entry name" value="CopC/D"/>
</dbReference>
<feature type="transmembrane region" description="Helical" evidence="6">
    <location>
        <begin position="261"/>
        <end position="278"/>
    </location>
</feature>
<keyword evidence="5 6" id="KW-0472">Membrane</keyword>
<organism evidence="8 9">
    <name type="scientific">Bacillus thermotolerans</name>
    <name type="common">Quasibacillus thermotolerans</name>
    <dbReference type="NCBI Taxonomy" id="1221996"/>
    <lineage>
        <taxon>Bacteria</taxon>
        <taxon>Bacillati</taxon>
        <taxon>Bacillota</taxon>
        <taxon>Bacilli</taxon>
        <taxon>Bacillales</taxon>
        <taxon>Bacillaceae</taxon>
        <taxon>Bacillus</taxon>
    </lineage>
</organism>
<dbReference type="InterPro" id="IPR008457">
    <property type="entry name" value="Cu-R_CopD_dom"/>
</dbReference>
<accession>A0A0F5HLW3</accession>
<dbReference type="EMBL" id="JWIR02000087">
    <property type="protein sequence ID" value="KKB34253.1"/>
    <property type="molecule type" value="Genomic_DNA"/>
</dbReference>
<keyword evidence="4 6" id="KW-1133">Transmembrane helix</keyword>
<evidence type="ECO:0000313" key="8">
    <source>
        <dbReference type="EMBL" id="KKB34253.1"/>
    </source>
</evidence>
<keyword evidence="9" id="KW-1185">Reference proteome</keyword>
<dbReference type="Proteomes" id="UP000031563">
    <property type="component" value="Unassembled WGS sequence"/>
</dbReference>
<dbReference type="OrthoDB" id="2387346at2"/>
<feature type="transmembrane region" description="Helical" evidence="6">
    <location>
        <begin position="343"/>
        <end position="364"/>
    </location>
</feature>
<gene>
    <name evidence="8" type="ORF">QY95_03995</name>
</gene>
<dbReference type="Pfam" id="PF05425">
    <property type="entry name" value="CopD"/>
    <property type="match status" value="1"/>
</dbReference>
<evidence type="ECO:0000256" key="2">
    <source>
        <dbReference type="ARBA" id="ARBA00022475"/>
    </source>
</evidence>